<keyword evidence="1" id="KW-0449">Lipoprotein</keyword>
<dbReference type="Proteomes" id="UP001149821">
    <property type="component" value="Unassembled WGS sequence"/>
</dbReference>
<dbReference type="EMBL" id="JAJUBB010000013">
    <property type="protein sequence ID" value="MDD1782866.1"/>
    <property type="molecule type" value="Genomic_DNA"/>
</dbReference>
<dbReference type="PROSITE" id="PS51257">
    <property type="entry name" value="PROKAR_LIPOPROTEIN"/>
    <property type="match status" value="1"/>
</dbReference>
<dbReference type="RefSeq" id="WP_274143498.1">
    <property type="nucleotide sequence ID" value="NZ_JAJUBB010000013.1"/>
</dbReference>
<dbReference type="Pfam" id="PF19795">
    <property type="entry name" value="DUF6279"/>
    <property type="match status" value="1"/>
</dbReference>
<evidence type="ECO:0000313" key="2">
    <source>
        <dbReference type="Proteomes" id="UP001149821"/>
    </source>
</evidence>
<accession>A0ABT5QRE2</accession>
<name>A0ABT5QRE2_9GAMM</name>
<protein>
    <submittedName>
        <fullName evidence="1">DUF6279 family lipoprotein</fullName>
    </submittedName>
</protein>
<evidence type="ECO:0000313" key="1">
    <source>
        <dbReference type="EMBL" id="MDD1782866.1"/>
    </source>
</evidence>
<organism evidence="1 2">
    <name type="scientific">Enterovibrio qingdaonensis</name>
    <dbReference type="NCBI Taxonomy" id="2899818"/>
    <lineage>
        <taxon>Bacteria</taxon>
        <taxon>Pseudomonadati</taxon>
        <taxon>Pseudomonadota</taxon>
        <taxon>Gammaproteobacteria</taxon>
        <taxon>Vibrionales</taxon>
        <taxon>Vibrionaceae</taxon>
        <taxon>Enterovibrio</taxon>
    </lineage>
</organism>
<comment type="caution">
    <text evidence="1">The sequence shown here is derived from an EMBL/GenBank/DDBJ whole genome shotgun (WGS) entry which is preliminary data.</text>
</comment>
<gene>
    <name evidence="1" type="ORF">LRP49_16960</name>
</gene>
<proteinExistence type="predicted"/>
<keyword evidence="2" id="KW-1185">Reference proteome</keyword>
<reference evidence="1" key="1">
    <citation type="submission" date="2021-12" db="EMBL/GenBank/DDBJ databases">
        <title>Enterovibrio ZSDZ35 sp. nov. and Enterovibrio ZSDZ42 sp. nov., isolated from coastal seawater in Qingdao.</title>
        <authorList>
            <person name="Zhang P."/>
        </authorList>
    </citation>
    <scope>NUCLEOTIDE SEQUENCE</scope>
    <source>
        <strain evidence="1">ZSDZ35</strain>
    </source>
</reference>
<sequence>MMRVLRLNTWKALPVIVLTVFLSACTNQLAYNTLPFWIDYYLSDYVTLTSKQQTQLDNDLEAFHQWHRATELPKLQALLVQLERDMSQPLSYSQVRAYHSYANERILASLEGLTPAIATLIRSLNDEQAAQWLAVLSENIEEAVGKANKGSLKAQQERRQEKLVERAEFWIESVGSKQSQQFFEMATYQIEMRPVFYAIRDDLMGELTLILTERNAPNLESRINDYFARLVTFQSDEHQSDITLYLARRYELLQRIDKHLSDEQRTTMRKKLASISSDISALVN</sequence>